<dbReference type="EMBL" id="CABITT030000003">
    <property type="protein sequence ID" value="VVA96402.1"/>
    <property type="molecule type" value="Genomic_DNA"/>
</dbReference>
<dbReference type="SUPFAM" id="SSF50475">
    <property type="entry name" value="FMN-binding split barrel"/>
    <property type="match status" value="1"/>
</dbReference>
<proteinExistence type="predicted"/>
<feature type="domain" description="DUF2470" evidence="1">
    <location>
        <begin position="219"/>
        <end position="290"/>
    </location>
</feature>
<gene>
    <name evidence="2" type="ORF">ANE_LOCUS6847</name>
</gene>
<dbReference type="Pfam" id="PF10615">
    <property type="entry name" value="DUF2470"/>
    <property type="match status" value="1"/>
</dbReference>
<name>A0A565B418_9BRAS</name>
<reference evidence="2" key="1">
    <citation type="submission" date="2019-07" db="EMBL/GenBank/DDBJ databases">
        <authorList>
            <person name="Dittberner H."/>
        </authorList>
    </citation>
    <scope>NUCLEOTIDE SEQUENCE [LARGE SCALE GENOMIC DNA]</scope>
</reference>
<evidence type="ECO:0000313" key="2">
    <source>
        <dbReference type="EMBL" id="VVA96402.1"/>
    </source>
</evidence>
<accession>A0A565B418</accession>
<evidence type="ECO:0000313" key="3">
    <source>
        <dbReference type="Proteomes" id="UP000489600"/>
    </source>
</evidence>
<comment type="caution">
    <text evidence="2">The sequence shown here is derived from an EMBL/GenBank/DDBJ whole genome shotgun (WGS) entry which is preliminary data.</text>
</comment>
<dbReference type="Gene3D" id="3.20.180.10">
    <property type="entry name" value="PNP-oxidase-like"/>
    <property type="match status" value="1"/>
</dbReference>
<dbReference type="PANTHER" id="PTHR37375">
    <property type="entry name" value="EXPRESSED PROTEIN"/>
    <property type="match status" value="1"/>
</dbReference>
<protein>
    <recommendedName>
        <fullName evidence="1">DUF2470 domain-containing protein</fullName>
    </recommendedName>
</protein>
<dbReference type="AlphaFoldDB" id="A0A565B418"/>
<keyword evidence="3" id="KW-1185">Reference proteome</keyword>
<dbReference type="OrthoDB" id="10256706at2759"/>
<organism evidence="2 3">
    <name type="scientific">Arabis nemorensis</name>
    <dbReference type="NCBI Taxonomy" id="586526"/>
    <lineage>
        <taxon>Eukaryota</taxon>
        <taxon>Viridiplantae</taxon>
        <taxon>Streptophyta</taxon>
        <taxon>Embryophyta</taxon>
        <taxon>Tracheophyta</taxon>
        <taxon>Spermatophyta</taxon>
        <taxon>Magnoliopsida</taxon>
        <taxon>eudicotyledons</taxon>
        <taxon>Gunneridae</taxon>
        <taxon>Pentapetalae</taxon>
        <taxon>rosids</taxon>
        <taxon>malvids</taxon>
        <taxon>Brassicales</taxon>
        <taxon>Brassicaceae</taxon>
        <taxon>Arabideae</taxon>
        <taxon>Arabis</taxon>
    </lineage>
</organism>
<dbReference type="PANTHER" id="PTHR37375:SF1">
    <property type="entry name" value="DUF2470 DOMAIN-CONTAINING PROTEIN"/>
    <property type="match status" value="1"/>
</dbReference>
<dbReference type="InterPro" id="IPR019595">
    <property type="entry name" value="DUF2470"/>
</dbReference>
<sequence length="350" mass="39297">MKGSKANLSALAEKCKTIIVSNWQGYLNTIKPEDKASIIHTSKIKYVMRRGKPYLWVPESEPHNVNIMFDERGSFSISHPYPGPLAALLKLVGKLPNRVALTGEIIPVKEKRVEAVSKYVEAAIQSEMRAIRESPNSVRSIVNSSNPIYASRCEGLKALVDGGNEKYVIYKFVPSSCMFIDPNGATNEIDLKVLELSEADPLGAWSTKLVDGINKDESRRRALILFCLYYLDINARDAYMVSVDKKGFYLLGKVPSEEEGGDEYQWREFRFEFEEEVKDVEAFCHQLMEMEQEVVNKFTNHTEALGPVQTRFNAFNSGTFLSALSKPQSSGERPFVLSGVTVALSNFTLQ</sequence>
<dbReference type="InterPro" id="IPR012349">
    <property type="entry name" value="Split_barrel_FMN-bd"/>
</dbReference>
<dbReference type="Proteomes" id="UP000489600">
    <property type="component" value="Unassembled WGS sequence"/>
</dbReference>
<dbReference type="Gene3D" id="2.30.110.10">
    <property type="entry name" value="Electron Transport, Fmn-binding Protein, Chain A"/>
    <property type="match status" value="1"/>
</dbReference>
<evidence type="ECO:0000259" key="1">
    <source>
        <dbReference type="Pfam" id="PF10615"/>
    </source>
</evidence>
<dbReference type="InterPro" id="IPR037119">
    <property type="entry name" value="Haem_oxidase_HugZ-like_sf"/>
</dbReference>